<dbReference type="RefSeq" id="XP_001461190.1">
    <property type="nucleotide sequence ID" value="XM_001461153.1"/>
</dbReference>
<dbReference type="GeneID" id="5026040"/>
<feature type="compositionally biased region" description="Basic and acidic residues" evidence="2">
    <location>
        <begin position="489"/>
        <end position="505"/>
    </location>
</feature>
<dbReference type="Pfam" id="PF02493">
    <property type="entry name" value="MORN"/>
    <property type="match status" value="10"/>
</dbReference>
<keyword evidence="5" id="KW-1185">Reference proteome</keyword>
<dbReference type="AlphaFoldDB" id="A0CPZ0"/>
<dbReference type="PANTHER" id="PTHR23084:SF263">
    <property type="entry name" value="MORN REPEAT-CONTAINING PROTEIN 1"/>
    <property type="match status" value="1"/>
</dbReference>
<dbReference type="InParanoid" id="A0CPZ0"/>
<dbReference type="EMBL" id="CT868134">
    <property type="protein sequence ID" value="CAK72857.1"/>
    <property type="molecule type" value="Genomic_DNA"/>
</dbReference>
<dbReference type="STRING" id="5888.A0CPZ0"/>
<dbReference type="Gene3D" id="2.20.110.10">
    <property type="entry name" value="Histone H3 K4-specific methyltransferase SET7/9 N-terminal domain"/>
    <property type="match status" value="4"/>
</dbReference>
<dbReference type="KEGG" id="ptm:GSPATT00026140001"/>
<evidence type="ECO:0000256" key="2">
    <source>
        <dbReference type="SAM" id="MobiDB-lite"/>
    </source>
</evidence>
<protein>
    <submittedName>
        <fullName evidence="3">Chromosome undetermined scaffold_233, whole genome shotgun sequence</fullName>
    </submittedName>
    <submittedName>
        <fullName evidence="4">Chromosome undetermined scaffold_92, whole genome shotgun sequence</fullName>
    </submittedName>
</protein>
<dbReference type="KEGG" id="ptm:GSPATT00038814001"/>
<dbReference type="RefSeq" id="XP_001440254.1">
    <property type="nucleotide sequence ID" value="XM_001440217.1"/>
</dbReference>
<dbReference type="EMBL" id="CT868674">
    <property type="protein sequence ID" value="CAK93817.1"/>
    <property type="molecule type" value="Genomic_DNA"/>
</dbReference>
<proteinExistence type="predicted"/>
<dbReference type="InterPro" id="IPR003409">
    <property type="entry name" value="MORN"/>
</dbReference>
<organism evidence="3 5">
    <name type="scientific">Paramecium tetraurelia</name>
    <dbReference type="NCBI Taxonomy" id="5888"/>
    <lineage>
        <taxon>Eukaryota</taxon>
        <taxon>Sar</taxon>
        <taxon>Alveolata</taxon>
        <taxon>Ciliophora</taxon>
        <taxon>Intramacronucleata</taxon>
        <taxon>Oligohymenophorea</taxon>
        <taxon>Peniculida</taxon>
        <taxon>Parameciidae</taxon>
        <taxon>Paramecium</taxon>
    </lineage>
</organism>
<dbReference type="HOGENOM" id="CLU_601975_0_0_1"/>
<keyword evidence="1" id="KW-0677">Repeat</keyword>
<evidence type="ECO:0000313" key="4">
    <source>
        <dbReference type="EMBL" id="CAK93817.1"/>
    </source>
</evidence>
<feature type="region of interest" description="Disordered" evidence="2">
    <location>
        <begin position="478"/>
        <end position="511"/>
    </location>
</feature>
<evidence type="ECO:0000256" key="1">
    <source>
        <dbReference type="ARBA" id="ARBA00022737"/>
    </source>
</evidence>
<evidence type="ECO:0000313" key="5">
    <source>
        <dbReference type="Proteomes" id="UP000000600"/>
    </source>
</evidence>
<reference evidence="3 5" key="1">
    <citation type="journal article" date="2006" name="Nature">
        <title>Global trends of whole-genome duplications revealed by the ciliate Paramecium tetraurelia.</title>
        <authorList>
            <consortium name="Genoscope"/>
            <person name="Aury J.-M."/>
            <person name="Jaillon O."/>
            <person name="Duret L."/>
            <person name="Noel B."/>
            <person name="Jubin C."/>
            <person name="Porcel B.M."/>
            <person name="Segurens B."/>
            <person name="Daubin V."/>
            <person name="Anthouard V."/>
            <person name="Aiach N."/>
            <person name="Arnaiz O."/>
            <person name="Billaut A."/>
            <person name="Beisson J."/>
            <person name="Blanc I."/>
            <person name="Bouhouche K."/>
            <person name="Camara F."/>
            <person name="Duharcourt S."/>
            <person name="Guigo R."/>
            <person name="Gogendeau D."/>
            <person name="Katinka M."/>
            <person name="Keller A.-M."/>
            <person name="Kissmehl R."/>
            <person name="Klotz C."/>
            <person name="Koll F."/>
            <person name="Le Moue A."/>
            <person name="Lepere C."/>
            <person name="Malinsky S."/>
            <person name="Nowacki M."/>
            <person name="Nowak J.K."/>
            <person name="Plattner H."/>
            <person name="Poulain J."/>
            <person name="Ruiz F."/>
            <person name="Serrano V."/>
            <person name="Zagulski M."/>
            <person name="Dessen P."/>
            <person name="Betermier M."/>
            <person name="Weissenbach J."/>
            <person name="Scarpelli C."/>
            <person name="Schachter V."/>
            <person name="Sperling L."/>
            <person name="Meyer E."/>
            <person name="Cohen J."/>
            <person name="Wincker P."/>
        </authorList>
    </citation>
    <scope>NUCLEOTIDE SEQUENCE [LARGE SCALE GENOMIC DNA]</scope>
    <source>
        <strain evidence="3 5">Stock d4-2</strain>
    </source>
</reference>
<sequence>MKNNSKTTSQQERQFYWENKQLNQLIQILNFDSQVKVAIRYYEIKKLNIITQQLICIYKTIQSNINGIQEFKRNKQDLQRQLQVQMTLHRQIQNRRRNRVKSLKTKMKSLPNKEQFMNDVPQLEEEQPQQHQITFYKGDFENQNFPQLDQSTVFNNNAQSQLKEQGIGSSLDANVEIHDDQAMDVNGCRNKLRNNRLFQMEEHDPIIVAILDDLESKTSIHHPSSAQAKLYLGSQIMIKNRIIAGFWSKLGPYKVTNFHFKPFELHEDQIYYGEWFQQKRNGFGFLICDDFIYEGYWLNDVYNGDGRMICKDGNIYIGEFRNGLFNGDGFHLNNEQIVYEGEWENGQKNGIGKEQMPDGSVFVGQFQKNSRNGQGKLYNNKEQFVFEGQWIHGKALEQGRVIWQDGRIFEGKWCNGMMHGHGVFIWPGGKKYIGNYVNNVRDGYGEYYYPDGKIYKGMWKKGLMHGQGIIIYPNNSHEKGQWKQGKRVVSQEKKDNEKSKKKQENKALLPL</sequence>
<dbReference type="OMA" id="GRMICKD"/>
<accession>A0CPZ0</accession>
<name>A0CPZ0_PARTE</name>
<dbReference type="SUPFAM" id="SSF82185">
    <property type="entry name" value="Histone H3 K4-specific methyltransferase SET7/9 N-terminal domain"/>
    <property type="match status" value="2"/>
</dbReference>
<dbReference type="SMART" id="SM00698">
    <property type="entry name" value="MORN"/>
    <property type="match status" value="9"/>
</dbReference>
<reference evidence="3" key="2">
    <citation type="submission" date="2006-03" db="EMBL/GenBank/DDBJ databases">
        <authorList>
            <consortium name="Genoscope"/>
        </authorList>
    </citation>
    <scope>NUCLEOTIDE SEQUENCE</scope>
    <source>
        <strain evidence="3">Stock d4-2</strain>
    </source>
</reference>
<dbReference type="eggNOG" id="KOG0229">
    <property type="taxonomic scope" value="Eukaryota"/>
</dbReference>
<dbReference type="Proteomes" id="UP000000600">
    <property type="component" value="Unassembled WGS sequence"/>
</dbReference>
<evidence type="ECO:0000313" key="3">
    <source>
        <dbReference type="EMBL" id="CAK72857.1"/>
    </source>
</evidence>
<gene>
    <name evidence="4" type="ORF">GSPATT00026140001</name>
    <name evidence="3" type="ORF">GSPATT00038814001</name>
</gene>
<dbReference type="PANTHER" id="PTHR23084">
    <property type="entry name" value="PHOSPHATIDYLINOSITOL-4-PHOSPHATE 5-KINASE RELATED"/>
    <property type="match status" value="1"/>
</dbReference>
<dbReference type="OrthoDB" id="297170at2759"/>
<dbReference type="GeneID" id="5046975"/>